<organism evidence="3 4">
    <name type="scientific">Halopenitus salinus</name>
    <dbReference type="NCBI Taxonomy" id="1198295"/>
    <lineage>
        <taxon>Archaea</taxon>
        <taxon>Methanobacteriati</taxon>
        <taxon>Methanobacteriota</taxon>
        <taxon>Stenosarchaea group</taxon>
        <taxon>Halobacteria</taxon>
        <taxon>Halobacteriales</taxon>
        <taxon>Haloferacaceae</taxon>
        <taxon>Halopenitus</taxon>
    </lineage>
</organism>
<protein>
    <submittedName>
        <fullName evidence="3">Uncharacterized protein</fullName>
    </submittedName>
</protein>
<evidence type="ECO:0000313" key="4">
    <source>
        <dbReference type="Proteomes" id="UP001596296"/>
    </source>
</evidence>
<sequence>MSKTNGDGAGDGPPPDERRRRLLIYAGLGAVGASGVAGAWAVSRPDDGRGSGSGPVEPSPTPSRSPTPDDEDGVDDTQPVPSIVVRHAPDLYFGALEKWFPADPRLYTVESDGRTVVDGFTALEGYSEAFAETDTPPAPTAFYRIVEAADGVDAIQYWFYSVFDQFTVNFHWHDWELLQVFVDRESGTPLLVSASAHSRASPNNEFLEPDVSDGRRVGILSEVGSHSSASEVNDRVPSFERLPDDEWGSDVTNDVLDVTTGVTAPFAYGLPRDEGARLPFVMPELDGHRLDRHPGLSVDRGDFIDERVTVDSWRGLPRPPADVPLREPGPVLAHESSRTGTELTYALEPIEAVRDAVDDFVGPQLSFEFAIPGFLEDRYASHITSVGIPWEQERYDDPLADVTDPGHRRRIDGERPPGLTNRVVGHVRHLRAGYDGDLGRVADGARESLSGSIPVSMYDVPVEGAVRLASEDPVATVTRRGEFGYLHVVPGEHELVVNAPGIAPLALGFEHEGGLRRVGANGVLTVVANEDAGWVRGDGREATGIERVRVIEDHVGVVYEGRPIEEDRFAVAVHSEGRYTVEVVDSEGRPGAYRVGPEDFEDGTDAVREPVETGKAPLAETLVGEAERLVDLARALAARESDANTDSDSQDVDSENEVTERLSRALEEADAASGLAERGDASATDDRLSRVVSLFEETLEILASGRSGSYDDPATETLSNRIGPAIVRAETALATELG</sequence>
<feature type="region of interest" description="Disordered" evidence="1">
    <location>
        <begin position="639"/>
        <end position="662"/>
    </location>
</feature>
<reference evidence="3 4" key="1">
    <citation type="journal article" date="2019" name="Int. J. Syst. Evol. Microbiol.">
        <title>The Global Catalogue of Microorganisms (GCM) 10K type strain sequencing project: providing services to taxonomists for standard genome sequencing and annotation.</title>
        <authorList>
            <consortium name="The Broad Institute Genomics Platform"/>
            <consortium name="The Broad Institute Genome Sequencing Center for Infectious Disease"/>
            <person name="Wu L."/>
            <person name="Ma J."/>
        </authorList>
    </citation>
    <scope>NUCLEOTIDE SEQUENCE [LARGE SCALE GENOMIC DNA]</scope>
    <source>
        <strain evidence="3 4">SKJ47</strain>
    </source>
</reference>
<keyword evidence="2" id="KW-0472">Membrane</keyword>
<evidence type="ECO:0000313" key="3">
    <source>
        <dbReference type="EMBL" id="MFC6892154.1"/>
    </source>
</evidence>
<dbReference type="Proteomes" id="UP001596296">
    <property type="component" value="Unassembled WGS sequence"/>
</dbReference>
<name>A0ABD5URJ1_9EURY</name>
<evidence type="ECO:0000256" key="2">
    <source>
        <dbReference type="SAM" id="Phobius"/>
    </source>
</evidence>
<dbReference type="AlphaFoldDB" id="A0ABD5URJ1"/>
<accession>A0ABD5URJ1</accession>
<feature type="region of interest" description="Disordered" evidence="1">
    <location>
        <begin position="668"/>
        <end position="687"/>
    </location>
</feature>
<proteinExistence type="predicted"/>
<feature type="compositionally biased region" description="Acidic residues" evidence="1">
    <location>
        <begin position="643"/>
        <end position="657"/>
    </location>
</feature>
<keyword evidence="2" id="KW-1133">Transmembrane helix</keyword>
<keyword evidence="4" id="KW-1185">Reference proteome</keyword>
<feature type="region of interest" description="Disordered" evidence="1">
    <location>
        <begin position="1"/>
        <end position="21"/>
    </location>
</feature>
<evidence type="ECO:0000256" key="1">
    <source>
        <dbReference type="SAM" id="MobiDB-lite"/>
    </source>
</evidence>
<keyword evidence="2" id="KW-0812">Transmembrane</keyword>
<comment type="caution">
    <text evidence="3">The sequence shown here is derived from an EMBL/GenBank/DDBJ whole genome shotgun (WGS) entry which is preliminary data.</text>
</comment>
<feature type="compositionally biased region" description="Basic and acidic residues" evidence="1">
    <location>
        <begin position="677"/>
        <end position="687"/>
    </location>
</feature>
<gene>
    <name evidence="3" type="ORF">ACFQE9_05930</name>
</gene>
<feature type="transmembrane region" description="Helical" evidence="2">
    <location>
        <begin position="22"/>
        <end position="42"/>
    </location>
</feature>
<dbReference type="RefSeq" id="WP_379741789.1">
    <property type="nucleotide sequence ID" value="NZ_JBHSVN010000001.1"/>
</dbReference>
<feature type="region of interest" description="Disordered" evidence="1">
    <location>
        <begin position="40"/>
        <end position="79"/>
    </location>
</feature>
<dbReference type="EMBL" id="JBHSXL010000004">
    <property type="protein sequence ID" value="MFC6892154.1"/>
    <property type="molecule type" value="Genomic_DNA"/>
</dbReference>